<evidence type="ECO:0000313" key="2">
    <source>
        <dbReference type="Proteomes" id="UP000827976"/>
    </source>
</evidence>
<comment type="caution">
    <text evidence="1">The sequence shown here is derived from an EMBL/GenBank/DDBJ whole genome shotgun (WGS) entry which is preliminary data.</text>
</comment>
<evidence type="ECO:0000313" key="1">
    <source>
        <dbReference type="EMBL" id="KAH7692764.1"/>
    </source>
</evidence>
<keyword evidence="2" id="KW-1185">Reference proteome</keyword>
<protein>
    <submittedName>
        <fullName evidence="1">Uncharacterized protein</fullName>
    </submittedName>
</protein>
<gene>
    <name evidence="1" type="ORF">IHE45_01G087000</name>
</gene>
<dbReference type="EMBL" id="CM037011">
    <property type="protein sequence ID" value="KAH7692764.1"/>
    <property type="molecule type" value="Genomic_DNA"/>
</dbReference>
<reference evidence="2" key="1">
    <citation type="journal article" date="2022" name="Nat. Commun.">
        <title>Chromosome evolution and the genetic basis of agronomically important traits in greater yam.</title>
        <authorList>
            <person name="Bredeson J.V."/>
            <person name="Lyons J.B."/>
            <person name="Oniyinde I.O."/>
            <person name="Okereke N.R."/>
            <person name="Kolade O."/>
            <person name="Nnabue I."/>
            <person name="Nwadili C.O."/>
            <person name="Hribova E."/>
            <person name="Parker M."/>
            <person name="Nwogha J."/>
            <person name="Shu S."/>
            <person name="Carlson J."/>
            <person name="Kariba R."/>
            <person name="Muthemba S."/>
            <person name="Knop K."/>
            <person name="Barton G.J."/>
            <person name="Sherwood A.V."/>
            <person name="Lopez-Montes A."/>
            <person name="Asiedu R."/>
            <person name="Jamnadass R."/>
            <person name="Muchugi A."/>
            <person name="Goodstein D."/>
            <person name="Egesi C.N."/>
            <person name="Featherston J."/>
            <person name="Asfaw A."/>
            <person name="Simpson G.G."/>
            <person name="Dolezel J."/>
            <person name="Hendre P.S."/>
            <person name="Van Deynze A."/>
            <person name="Kumar P.L."/>
            <person name="Obidiegwu J.E."/>
            <person name="Bhattacharjee R."/>
            <person name="Rokhsar D.S."/>
        </authorList>
    </citation>
    <scope>NUCLEOTIDE SEQUENCE [LARGE SCALE GENOMIC DNA]</scope>
    <source>
        <strain evidence="2">cv. TDa95/00328</strain>
    </source>
</reference>
<accession>A0ACB7WWF1</accession>
<sequence>MHLCYINMGNCGGHENFGKKAMSDASVKAYRYSLLLSPVVSVWDCIVRKMRYSFRPEWV</sequence>
<name>A0ACB7WWF1_DIOAL</name>
<organism evidence="1 2">
    <name type="scientific">Dioscorea alata</name>
    <name type="common">Purple yam</name>
    <dbReference type="NCBI Taxonomy" id="55571"/>
    <lineage>
        <taxon>Eukaryota</taxon>
        <taxon>Viridiplantae</taxon>
        <taxon>Streptophyta</taxon>
        <taxon>Embryophyta</taxon>
        <taxon>Tracheophyta</taxon>
        <taxon>Spermatophyta</taxon>
        <taxon>Magnoliopsida</taxon>
        <taxon>Liliopsida</taxon>
        <taxon>Dioscoreales</taxon>
        <taxon>Dioscoreaceae</taxon>
        <taxon>Dioscorea</taxon>
    </lineage>
</organism>
<proteinExistence type="predicted"/>
<dbReference type="Proteomes" id="UP000827976">
    <property type="component" value="Chromosome 1"/>
</dbReference>